<proteinExistence type="predicted"/>
<reference evidence="1" key="1">
    <citation type="submission" date="2019-05" db="EMBL/GenBank/DDBJ databases">
        <title>Annotation for the trematode Fasciolopsis buski.</title>
        <authorList>
            <person name="Choi Y.-J."/>
        </authorList>
    </citation>
    <scope>NUCLEOTIDE SEQUENCE</scope>
    <source>
        <strain evidence="1">HT</strain>
        <tissue evidence="1">Whole worm</tissue>
    </source>
</reference>
<accession>A0A8E0VIL7</accession>
<name>A0A8E0VIL7_9TREM</name>
<feature type="non-terminal residue" evidence="1">
    <location>
        <position position="1"/>
    </location>
</feature>
<comment type="caution">
    <text evidence="1">The sequence shown here is derived from an EMBL/GenBank/DDBJ whole genome shotgun (WGS) entry which is preliminary data.</text>
</comment>
<sequence>PAPNELSRSNRRKGLILCKYIGHQLLATNAAGDSLICLQANSSYRGLPELYLLHEGCTVIGETIQIVSPCNHRTCHKSPLTEQNVNRIRPIALPLSFLHLLLLTIILGQKSSRLINTGMGKVVLHPSQANFRVDQSTVQKSQRTSADSSPEPVHLHRASLLIPIPLRGCNSKAPDFFRPSVPNPRGSIQSPTPKSNVLKWCRLSHPATSSEDAMQYALLCISPSLPPYFTRKIHELGLNFDYSTWIDSCEST</sequence>
<dbReference type="OrthoDB" id="6238737at2759"/>
<dbReference type="Proteomes" id="UP000728185">
    <property type="component" value="Unassembled WGS sequence"/>
</dbReference>
<dbReference type="EMBL" id="LUCM01006299">
    <property type="protein sequence ID" value="KAA0191486.1"/>
    <property type="molecule type" value="Genomic_DNA"/>
</dbReference>
<protein>
    <submittedName>
        <fullName evidence="1">Uncharacterized protein</fullName>
    </submittedName>
</protein>
<keyword evidence="2" id="KW-1185">Reference proteome</keyword>
<evidence type="ECO:0000313" key="1">
    <source>
        <dbReference type="EMBL" id="KAA0191486.1"/>
    </source>
</evidence>
<evidence type="ECO:0000313" key="2">
    <source>
        <dbReference type="Proteomes" id="UP000728185"/>
    </source>
</evidence>
<dbReference type="AlphaFoldDB" id="A0A8E0VIL7"/>
<organism evidence="1 2">
    <name type="scientific">Fasciolopsis buskii</name>
    <dbReference type="NCBI Taxonomy" id="27845"/>
    <lineage>
        <taxon>Eukaryota</taxon>
        <taxon>Metazoa</taxon>
        <taxon>Spiralia</taxon>
        <taxon>Lophotrochozoa</taxon>
        <taxon>Platyhelminthes</taxon>
        <taxon>Trematoda</taxon>
        <taxon>Digenea</taxon>
        <taxon>Plagiorchiida</taxon>
        <taxon>Echinostomata</taxon>
        <taxon>Echinostomatoidea</taxon>
        <taxon>Fasciolidae</taxon>
        <taxon>Fasciolopsis</taxon>
    </lineage>
</organism>
<gene>
    <name evidence="1" type="ORF">FBUS_00174</name>
</gene>